<dbReference type="OrthoDB" id="5565730at2759"/>
<sequence>GILVGGAAGIVRSSTPVLFATASGLQWFAVGSTFWATRGVILQRHGLLNWFESKRGAPLSTDDDIPTTKDRVTASAVAGGITGGSLAALFRGRSNIIPATIMFTVFGYGGQSIYNALDARNTHEQQERIQNPKPPAEGNIIHRMAKSRWSPMKFLSDEEYEHMLQEKLLSIEAEIAMIDDTIDKFKKERDQDSIASPKEDDQS</sequence>
<gene>
    <name evidence="1" type="ORF">BU16DRAFT_471127</name>
</gene>
<proteinExistence type="predicted"/>
<keyword evidence="2" id="KW-1185">Reference proteome</keyword>
<dbReference type="EMBL" id="MU004198">
    <property type="protein sequence ID" value="KAF2489633.1"/>
    <property type="molecule type" value="Genomic_DNA"/>
</dbReference>
<name>A0A6A6QD90_9PEZI</name>
<evidence type="ECO:0000313" key="1">
    <source>
        <dbReference type="EMBL" id="KAF2489633.1"/>
    </source>
</evidence>
<protein>
    <submittedName>
        <fullName evidence="1">Uncharacterized protein</fullName>
    </submittedName>
</protein>
<evidence type="ECO:0000313" key="2">
    <source>
        <dbReference type="Proteomes" id="UP000799750"/>
    </source>
</evidence>
<dbReference type="PANTHER" id="PTHR41390">
    <property type="entry name" value="CHROMOSOME 7, WHOLE GENOME SHOTGUN SEQUENCE"/>
    <property type="match status" value="1"/>
</dbReference>
<feature type="non-terminal residue" evidence="1">
    <location>
        <position position="1"/>
    </location>
</feature>
<reference evidence="1" key="1">
    <citation type="journal article" date="2020" name="Stud. Mycol.">
        <title>101 Dothideomycetes genomes: a test case for predicting lifestyles and emergence of pathogens.</title>
        <authorList>
            <person name="Haridas S."/>
            <person name="Albert R."/>
            <person name="Binder M."/>
            <person name="Bloem J."/>
            <person name="Labutti K."/>
            <person name="Salamov A."/>
            <person name="Andreopoulos B."/>
            <person name="Baker S."/>
            <person name="Barry K."/>
            <person name="Bills G."/>
            <person name="Bluhm B."/>
            <person name="Cannon C."/>
            <person name="Castanera R."/>
            <person name="Culley D."/>
            <person name="Daum C."/>
            <person name="Ezra D."/>
            <person name="Gonzalez J."/>
            <person name="Henrissat B."/>
            <person name="Kuo A."/>
            <person name="Liang C."/>
            <person name="Lipzen A."/>
            <person name="Lutzoni F."/>
            <person name="Magnuson J."/>
            <person name="Mondo S."/>
            <person name="Nolan M."/>
            <person name="Ohm R."/>
            <person name="Pangilinan J."/>
            <person name="Park H.-J."/>
            <person name="Ramirez L."/>
            <person name="Alfaro M."/>
            <person name="Sun H."/>
            <person name="Tritt A."/>
            <person name="Yoshinaga Y."/>
            <person name="Zwiers L.-H."/>
            <person name="Turgeon B."/>
            <person name="Goodwin S."/>
            <person name="Spatafora J."/>
            <person name="Crous P."/>
            <person name="Grigoriev I."/>
        </authorList>
    </citation>
    <scope>NUCLEOTIDE SEQUENCE</scope>
    <source>
        <strain evidence="1">CBS 269.34</strain>
    </source>
</reference>
<dbReference type="PANTHER" id="PTHR41390:SF1">
    <property type="entry name" value="NADH-UBIQUINONE OXIDOREDUCTASE 213 KDA SUBUNIT"/>
    <property type="match status" value="1"/>
</dbReference>
<organism evidence="1 2">
    <name type="scientific">Lophium mytilinum</name>
    <dbReference type="NCBI Taxonomy" id="390894"/>
    <lineage>
        <taxon>Eukaryota</taxon>
        <taxon>Fungi</taxon>
        <taxon>Dikarya</taxon>
        <taxon>Ascomycota</taxon>
        <taxon>Pezizomycotina</taxon>
        <taxon>Dothideomycetes</taxon>
        <taxon>Pleosporomycetidae</taxon>
        <taxon>Mytilinidiales</taxon>
        <taxon>Mytilinidiaceae</taxon>
        <taxon>Lophium</taxon>
    </lineage>
</organism>
<dbReference type="Proteomes" id="UP000799750">
    <property type="component" value="Unassembled WGS sequence"/>
</dbReference>
<dbReference type="AlphaFoldDB" id="A0A6A6QD90"/>
<accession>A0A6A6QD90</accession>